<dbReference type="Proteomes" id="UP000041254">
    <property type="component" value="Unassembled WGS sequence"/>
</dbReference>
<reference evidence="1 2" key="1">
    <citation type="submission" date="2014-11" db="EMBL/GenBank/DDBJ databases">
        <authorList>
            <person name="Zhu J."/>
            <person name="Qi W."/>
            <person name="Song R."/>
        </authorList>
    </citation>
    <scope>NUCLEOTIDE SEQUENCE [LARGE SCALE GENOMIC DNA]</scope>
</reference>
<evidence type="ECO:0000313" key="1">
    <source>
        <dbReference type="EMBL" id="CEL95375.1"/>
    </source>
</evidence>
<name>A0A0G4EFR3_VITBC</name>
<dbReference type="InParanoid" id="A0A0G4EFR3"/>
<dbReference type="AlphaFoldDB" id="A0A0G4EFR3"/>
<keyword evidence="2" id="KW-1185">Reference proteome</keyword>
<dbReference type="VEuPathDB" id="CryptoDB:Vbra_11805"/>
<dbReference type="EMBL" id="CDMY01000227">
    <property type="protein sequence ID" value="CEL95375.1"/>
    <property type="molecule type" value="Genomic_DNA"/>
</dbReference>
<evidence type="ECO:0000313" key="2">
    <source>
        <dbReference type="Proteomes" id="UP000041254"/>
    </source>
</evidence>
<accession>A0A0G4EFR3</accession>
<protein>
    <submittedName>
        <fullName evidence="1">Uncharacterized protein</fullName>
    </submittedName>
</protein>
<proteinExistence type="predicted"/>
<gene>
    <name evidence="1" type="ORF">Vbra_11805</name>
</gene>
<sequence>MLNARGAVMWRRAAGGLWIRMMNGADILIPVSFALPKALFLLNNAQAAALRGAGINLYTRGLTVPQRRLRSRDKIDRSRADAAYKAWIRTVIQACRHPAHFAQAVRKVSYLYAHPRDCIGLRCALFGLRVSAANGAQVPSQPADYDFSNGELHHVGAGLLATHPLQPGDDLLEHLIETATENGLRCTLGRLRLSDTCRDVQVLMGY</sequence>
<organism evidence="1 2">
    <name type="scientific">Vitrella brassicaformis (strain CCMP3155)</name>
    <dbReference type="NCBI Taxonomy" id="1169540"/>
    <lineage>
        <taxon>Eukaryota</taxon>
        <taxon>Sar</taxon>
        <taxon>Alveolata</taxon>
        <taxon>Colpodellida</taxon>
        <taxon>Vitrellaceae</taxon>
        <taxon>Vitrella</taxon>
    </lineage>
</organism>
<dbReference type="PhylomeDB" id="A0A0G4EFR3"/>